<dbReference type="AlphaFoldDB" id="A0A9J6BHT3"/>
<dbReference type="PANTHER" id="PTHR43899:SF13">
    <property type="entry name" value="RH59310P"/>
    <property type="match status" value="1"/>
</dbReference>
<evidence type="ECO:0000256" key="2">
    <source>
        <dbReference type="ARBA" id="ARBA00022857"/>
    </source>
</evidence>
<dbReference type="PANTHER" id="PTHR43899">
    <property type="entry name" value="RH59310P"/>
    <property type="match status" value="1"/>
</dbReference>
<dbReference type="EMBL" id="JADBJN010000004">
    <property type="protein sequence ID" value="KAG5669224.1"/>
    <property type="molecule type" value="Genomic_DNA"/>
</dbReference>
<sequence>MSCCGFISTFCVFVVSVQLICGVFRFLYQQFIGPLLNGKSTDFKKYGQWALVTGATDGIGKEYARSLAKRGLNIILVSRTLSKLETVAKEISEAFNVETAVIDVNFTSGPEIYDKIKEKIHGKEIGILVNNVGMGYITPDYFLSIPNRDQMIKDMIQCNVLSIPMMCSIILPQMVERKKGLVITISSLSAIIPAGCMTVYSATKAFAHKFSEDLSMEYGKHGIKVQSILPGPVATNMTRLKKGSLMAPKADKFVESALLTVDSAPYSTGYFPHVIFQVITQFLSFLMPSYLTSLTLKTMENVRNRSIKKGLYTPVASQ</sequence>
<feature type="transmembrane region" description="Helical" evidence="5">
    <location>
        <begin position="6"/>
        <end position="28"/>
    </location>
</feature>
<dbReference type="InterPro" id="IPR002347">
    <property type="entry name" value="SDR_fam"/>
</dbReference>
<dbReference type="CDD" id="cd05356">
    <property type="entry name" value="17beta-HSD1_like_SDR_c"/>
    <property type="match status" value="1"/>
</dbReference>
<evidence type="ECO:0000256" key="4">
    <source>
        <dbReference type="RuleBase" id="RU000363"/>
    </source>
</evidence>
<keyword evidence="3" id="KW-0560">Oxidoreductase</keyword>
<evidence type="ECO:0000313" key="7">
    <source>
        <dbReference type="Proteomes" id="UP001107558"/>
    </source>
</evidence>
<keyword evidence="7" id="KW-1185">Reference proteome</keyword>
<dbReference type="GO" id="GO:0016491">
    <property type="term" value="F:oxidoreductase activity"/>
    <property type="evidence" value="ECO:0007669"/>
    <property type="project" value="UniProtKB-KW"/>
</dbReference>
<evidence type="ECO:0000256" key="3">
    <source>
        <dbReference type="ARBA" id="ARBA00023002"/>
    </source>
</evidence>
<dbReference type="Gene3D" id="3.40.50.720">
    <property type="entry name" value="NAD(P)-binding Rossmann-like Domain"/>
    <property type="match status" value="1"/>
</dbReference>
<feature type="transmembrane region" description="Helical" evidence="5">
    <location>
        <begin position="274"/>
        <end position="296"/>
    </location>
</feature>
<protein>
    <submittedName>
        <fullName evidence="6">Uncharacterized protein</fullName>
    </submittedName>
</protein>
<comment type="caution">
    <text evidence="6">The sequence shown here is derived from an EMBL/GenBank/DDBJ whole genome shotgun (WGS) entry which is preliminary data.</text>
</comment>
<evidence type="ECO:0000256" key="1">
    <source>
        <dbReference type="ARBA" id="ARBA00006484"/>
    </source>
</evidence>
<keyword evidence="5" id="KW-0812">Transmembrane</keyword>
<dbReference type="PIRSF" id="PIRSF000126">
    <property type="entry name" value="11-beta-HSD1"/>
    <property type="match status" value="1"/>
</dbReference>
<comment type="similarity">
    <text evidence="1 4">Belongs to the short-chain dehydrogenases/reductases (SDR) family.</text>
</comment>
<reference evidence="6" key="1">
    <citation type="submission" date="2021-03" db="EMBL/GenBank/DDBJ databases">
        <title>Chromosome level genome of the anhydrobiotic midge Polypedilum vanderplanki.</title>
        <authorList>
            <person name="Yoshida Y."/>
            <person name="Kikawada T."/>
            <person name="Gusev O."/>
        </authorList>
    </citation>
    <scope>NUCLEOTIDE SEQUENCE</scope>
    <source>
        <strain evidence="6">NIAS01</strain>
        <tissue evidence="6">Whole body or cell culture</tissue>
    </source>
</reference>
<gene>
    <name evidence="6" type="ORF">PVAND_017116</name>
</gene>
<keyword evidence="2" id="KW-0521">NADP</keyword>
<dbReference type="OrthoDB" id="5545019at2759"/>
<dbReference type="PRINTS" id="PR00081">
    <property type="entry name" value="GDHRDH"/>
</dbReference>
<evidence type="ECO:0000313" key="6">
    <source>
        <dbReference type="EMBL" id="KAG5669224.1"/>
    </source>
</evidence>
<name>A0A9J6BHT3_POLVA</name>
<accession>A0A9J6BHT3</accession>
<dbReference type="InterPro" id="IPR051019">
    <property type="entry name" value="VLCFA-Steroid_DH"/>
</dbReference>
<dbReference type="SUPFAM" id="SSF51735">
    <property type="entry name" value="NAD(P)-binding Rossmann-fold domains"/>
    <property type="match status" value="1"/>
</dbReference>
<dbReference type="PRINTS" id="PR00080">
    <property type="entry name" value="SDRFAMILY"/>
</dbReference>
<evidence type="ECO:0000256" key="5">
    <source>
        <dbReference type="SAM" id="Phobius"/>
    </source>
</evidence>
<keyword evidence="5" id="KW-0472">Membrane</keyword>
<dbReference type="Proteomes" id="UP001107558">
    <property type="component" value="Chromosome 4"/>
</dbReference>
<dbReference type="FunFam" id="3.40.50.720:FF:000137">
    <property type="entry name" value="Hydroxysteroid (17-beta) dehydrogenase 3"/>
    <property type="match status" value="1"/>
</dbReference>
<organism evidence="6 7">
    <name type="scientific">Polypedilum vanderplanki</name>
    <name type="common">Sleeping chironomid midge</name>
    <dbReference type="NCBI Taxonomy" id="319348"/>
    <lineage>
        <taxon>Eukaryota</taxon>
        <taxon>Metazoa</taxon>
        <taxon>Ecdysozoa</taxon>
        <taxon>Arthropoda</taxon>
        <taxon>Hexapoda</taxon>
        <taxon>Insecta</taxon>
        <taxon>Pterygota</taxon>
        <taxon>Neoptera</taxon>
        <taxon>Endopterygota</taxon>
        <taxon>Diptera</taxon>
        <taxon>Nematocera</taxon>
        <taxon>Chironomoidea</taxon>
        <taxon>Chironomidae</taxon>
        <taxon>Chironominae</taxon>
        <taxon>Polypedilum</taxon>
        <taxon>Polypedilum</taxon>
    </lineage>
</organism>
<feature type="transmembrane region" description="Helical" evidence="5">
    <location>
        <begin position="181"/>
        <end position="202"/>
    </location>
</feature>
<proteinExistence type="inferred from homology"/>
<dbReference type="Pfam" id="PF00106">
    <property type="entry name" value="adh_short"/>
    <property type="match status" value="1"/>
</dbReference>
<dbReference type="GO" id="GO:0005783">
    <property type="term" value="C:endoplasmic reticulum"/>
    <property type="evidence" value="ECO:0007669"/>
    <property type="project" value="TreeGrafter"/>
</dbReference>
<dbReference type="InterPro" id="IPR036291">
    <property type="entry name" value="NAD(P)-bd_dom_sf"/>
</dbReference>
<keyword evidence="5" id="KW-1133">Transmembrane helix</keyword>